<dbReference type="SUPFAM" id="SSF55103">
    <property type="entry name" value="FAD-linked oxidases, C-terminal domain"/>
    <property type="match status" value="1"/>
</dbReference>
<dbReference type="InterPro" id="IPR016169">
    <property type="entry name" value="FAD-bd_PCMH_sub2"/>
</dbReference>
<dbReference type="Gene3D" id="3.30.43.10">
    <property type="entry name" value="Uridine Diphospho-n-acetylenolpyruvylglucosamine Reductase, domain 2"/>
    <property type="match status" value="1"/>
</dbReference>
<dbReference type="GO" id="GO:0019139">
    <property type="term" value="F:cytokinin dehydrogenase activity"/>
    <property type="evidence" value="ECO:0007669"/>
    <property type="project" value="UniProtKB-EC"/>
</dbReference>
<evidence type="ECO:0000259" key="9">
    <source>
        <dbReference type="PROSITE" id="PS51387"/>
    </source>
</evidence>
<accession>A0A6A3B9J8</accession>
<evidence type="ECO:0000256" key="5">
    <source>
        <dbReference type="ARBA" id="ARBA00022827"/>
    </source>
</evidence>
<dbReference type="Pfam" id="PF03732">
    <property type="entry name" value="Retrotrans_gag"/>
    <property type="match status" value="1"/>
</dbReference>
<comment type="similarity">
    <text evidence="2">Belongs to the oxygen-dependent FAD-linked oxidoreductase family.</text>
</comment>
<reference evidence="10" key="1">
    <citation type="submission" date="2019-09" db="EMBL/GenBank/DDBJ databases">
        <title>Draft genome information of white flower Hibiscus syriacus.</title>
        <authorList>
            <person name="Kim Y.-M."/>
        </authorList>
    </citation>
    <scope>NUCLEOTIDE SEQUENCE [LARGE SCALE GENOMIC DNA]</scope>
    <source>
        <strain evidence="10">YM2019G1</strain>
    </source>
</reference>
<comment type="caution">
    <text evidence="10">The sequence shown here is derived from an EMBL/GenBank/DDBJ whole genome shotgun (WGS) entry which is preliminary data.</text>
</comment>
<dbReference type="Pfam" id="PF01565">
    <property type="entry name" value="FAD_binding_4"/>
    <property type="match status" value="1"/>
</dbReference>
<dbReference type="EC" id="1.5.99.12" evidence="3"/>
<comment type="cofactor">
    <cofactor evidence="1">
        <name>FAD</name>
        <dbReference type="ChEBI" id="CHEBI:57692"/>
    </cofactor>
</comment>
<feature type="region of interest" description="Disordered" evidence="8">
    <location>
        <begin position="776"/>
        <end position="803"/>
    </location>
</feature>
<dbReference type="PANTHER" id="PTHR13878">
    <property type="entry name" value="GULONOLACTONE OXIDASE"/>
    <property type="match status" value="1"/>
</dbReference>
<dbReference type="InterPro" id="IPR016167">
    <property type="entry name" value="FAD-bd_PCMH_sub1"/>
</dbReference>
<keyword evidence="4" id="KW-0285">Flavoprotein</keyword>
<dbReference type="InterPro" id="IPR006093">
    <property type="entry name" value="Oxy_OxRdtase_FAD_BS"/>
</dbReference>
<gene>
    <name evidence="10" type="ORF">F3Y22_tig00110239pilonHSYRG00291</name>
</gene>
<keyword evidence="6" id="KW-0560">Oxidoreductase</keyword>
<keyword evidence="5" id="KW-0274">FAD</keyword>
<dbReference type="SUPFAM" id="SSF56176">
    <property type="entry name" value="FAD-binding/transporter-associated domain-like"/>
    <property type="match status" value="1"/>
</dbReference>
<feature type="domain" description="FAD-binding PCMH-type" evidence="9">
    <location>
        <begin position="48"/>
        <end position="228"/>
    </location>
</feature>
<dbReference type="AlphaFoldDB" id="A0A6A3B9J8"/>
<evidence type="ECO:0000256" key="8">
    <source>
        <dbReference type="SAM" id="MobiDB-lite"/>
    </source>
</evidence>
<keyword evidence="11" id="KW-1185">Reference proteome</keyword>
<evidence type="ECO:0000256" key="4">
    <source>
        <dbReference type="ARBA" id="ARBA00022630"/>
    </source>
</evidence>
<protein>
    <recommendedName>
        <fullName evidence="3">cytokinin dehydrogenase</fullName>
        <ecNumber evidence="3">1.5.99.12</ecNumber>
    </recommendedName>
</protein>
<dbReference type="PANTHER" id="PTHR13878:SF102">
    <property type="entry name" value="CYTOKININ DEHYDROGENASE 5"/>
    <property type="match status" value="1"/>
</dbReference>
<dbReference type="EMBL" id="VEPZ02000890">
    <property type="protein sequence ID" value="KAE8712657.1"/>
    <property type="molecule type" value="Genomic_DNA"/>
</dbReference>
<dbReference type="InterPro" id="IPR016170">
    <property type="entry name" value="Cytok_DH_C_sf"/>
</dbReference>
<evidence type="ECO:0000256" key="6">
    <source>
        <dbReference type="ARBA" id="ARBA00023002"/>
    </source>
</evidence>
<feature type="region of interest" description="Disordered" evidence="8">
    <location>
        <begin position="560"/>
        <end position="586"/>
    </location>
</feature>
<proteinExistence type="inferred from homology"/>
<dbReference type="InterPro" id="IPR015345">
    <property type="entry name" value="Cytokinin_DH_FAD/cytokin-bd"/>
</dbReference>
<dbReference type="InterPro" id="IPR036318">
    <property type="entry name" value="FAD-bd_PCMH-like_sf"/>
</dbReference>
<dbReference type="Gene3D" id="3.30.465.10">
    <property type="match status" value="1"/>
</dbReference>
<dbReference type="InterPro" id="IPR016164">
    <property type="entry name" value="FAD-linked_Oxase-like_C"/>
</dbReference>
<dbReference type="Pfam" id="PF09265">
    <property type="entry name" value="Cytokin-bind"/>
    <property type="match status" value="1"/>
</dbReference>
<evidence type="ECO:0000256" key="1">
    <source>
        <dbReference type="ARBA" id="ARBA00001974"/>
    </source>
</evidence>
<dbReference type="PROSITE" id="PS51387">
    <property type="entry name" value="FAD_PCMH"/>
    <property type="match status" value="1"/>
</dbReference>
<dbReference type="Gene3D" id="3.40.462.10">
    <property type="entry name" value="FAD-linked oxidases, C-terminal domain"/>
    <property type="match status" value="1"/>
</dbReference>
<dbReference type="InterPro" id="IPR016166">
    <property type="entry name" value="FAD-bd_PCMH"/>
</dbReference>
<evidence type="ECO:0000313" key="10">
    <source>
        <dbReference type="EMBL" id="KAE8712657.1"/>
    </source>
</evidence>
<comment type="catalytic activity">
    <reaction evidence="7">
        <text>N(6)-dimethylallyladenine + A + H2O = 3-methyl-2-butenal + adenine + AH2</text>
        <dbReference type="Rhea" id="RHEA:13625"/>
        <dbReference type="ChEBI" id="CHEBI:13193"/>
        <dbReference type="ChEBI" id="CHEBI:15377"/>
        <dbReference type="ChEBI" id="CHEBI:15825"/>
        <dbReference type="ChEBI" id="CHEBI:16708"/>
        <dbReference type="ChEBI" id="CHEBI:17499"/>
        <dbReference type="ChEBI" id="CHEBI:17660"/>
        <dbReference type="EC" id="1.5.99.12"/>
    </reaction>
</comment>
<dbReference type="GO" id="GO:0009690">
    <property type="term" value="P:cytokinin metabolic process"/>
    <property type="evidence" value="ECO:0007669"/>
    <property type="project" value="InterPro"/>
</dbReference>
<evidence type="ECO:0000256" key="2">
    <source>
        <dbReference type="ARBA" id="ARBA00005466"/>
    </source>
</evidence>
<sequence>MTITTSELVWLKGLLKELGINKDQPVKIYSDSKAALQIVANLLFYLTRTAPPLAVLHPASAQDISQLIKAAYRSDFGFTVSSRGHGHSISGQAQPQTANGVVVQMSGSKQGSGRKPPQPRVWPRERYLDAWGGELWIDVLRSSLEYGLAPKSWTDYLYLSVGGTLSNAGISGQAFNHGPQISNVHELDVVTGIGDLLTCSEEQNSELFHSVLGQFGIITKARISLEPALQRVRWIRVLYSNFSASLHAEPGSQKFDYIEGSRFVVEEIRFHTGNSLYNRSAVCGFLGSCPQGGVEAPIQGFMGGSAPMVKPFCSQIKDRSFDKGVFKALDNGVEIHSLEYLTNQNREILRFCDDAEINVKQYLPHYATHEEWMNRFGNKNILAVFVLNNRQERNDDIKVNEIEQRSERGKCDVILIGGACCRGRPFYGATTGGWIAGRVWADPQIKLCTSAKPSTEVFGRRSQHGGARSFVKARRGVSPRLKHRRAQSVLANRGVSSWLKHRGAQSFLTVQRCQFSTEAQRHRGASELQRMVCTRNGGEISSHRGVEQEVTEPVVPRMVRKRNGGSTSSHRGVEQEVTEPVVQETGSVDRRKLEEIEAALAALRAHIISGDRMRGVEETQEDLLETVTDLGNEARDAIGVIQLGYDELKAQVSVLQAAIASVAANPIERVGFKDGVCSITTWDALKKELKTSFLPENMDYNARKKLRELSHTGTIREYVREFSTLMLDIKDMSERDKLFHFLEGLKPCARLELQRHRVQDLTVAIAVVECLNDYNDHPGKRKTPSTSGSNTQHEGRRHRVGERIKDSLEGTQLKIESLLVLDRAIEGINPH</sequence>
<dbReference type="PROSITE" id="PS00862">
    <property type="entry name" value="OX2_COVAL_FAD"/>
    <property type="match status" value="1"/>
</dbReference>
<evidence type="ECO:0000256" key="3">
    <source>
        <dbReference type="ARBA" id="ARBA00011928"/>
    </source>
</evidence>
<name>A0A6A3B9J8_HIBSY</name>
<evidence type="ECO:0000313" key="11">
    <source>
        <dbReference type="Proteomes" id="UP000436088"/>
    </source>
</evidence>
<evidence type="ECO:0000256" key="7">
    <source>
        <dbReference type="ARBA" id="ARBA00048224"/>
    </source>
</evidence>
<dbReference type="InterPro" id="IPR005162">
    <property type="entry name" value="Retrotrans_gag_dom"/>
</dbReference>
<organism evidence="10 11">
    <name type="scientific">Hibiscus syriacus</name>
    <name type="common">Rose of Sharon</name>
    <dbReference type="NCBI Taxonomy" id="106335"/>
    <lineage>
        <taxon>Eukaryota</taxon>
        <taxon>Viridiplantae</taxon>
        <taxon>Streptophyta</taxon>
        <taxon>Embryophyta</taxon>
        <taxon>Tracheophyta</taxon>
        <taxon>Spermatophyta</taxon>
        <taxon>Magnoliopsida</taxon>
        <taxon>eudicotyledons</taxon>
        <taxon>Gunneridae</taxon>
        <taxon>Pentapetalae</taxon>
        <taxon>rosids</taxon>
        <taxon>malvids</taxon>
        <taxon>Malvales</taxon>
        <taxon>Malvaceae</taxon>
        <taxon>Malvoideae</taxon>
        <taxon>Hibiscus</taxon>
    </lineage>
</organism>
<dbReference type="Proteomes" id="UP000436088">
    <property type="component" value="Unassembled WGS sequence"/>
</dbReference>
<dbReference type="GO" id="GO:0071949">
    <property type="term" value="F:FAD binding"/>
    <property type="evidence" value="ECO:0007669"/>
    <property type="project" value="InterPro"/>
</dbReference>
<dbReference type="InterPro" id="IPR006094">
    <property type="entry name" value="Oxid_FAD_bind_N"/>
</dbReference>
<dbReference type="InterPro" id="IPR050432">
    <property type="entry name" value="FAD-linked_Oxidoreductases_BP"/>
</dbReference>